<sequence>SDRKDYSSESHPTKPLDEVRTSGVISPPSPFSLIDRPRAGHSHAATQTTFSLSSDSHCPNDGNSTRLSEELREASWKELPWPALSRLLFHLRTNEDCSALANLAQIRPQRSSRIHDEGRKSSRR</sequence>
<evidence type="ECO:0000256" key="1">
    <source>
        <dbReference type="SAM" id="MobiDB-lite"/>
    </source>
</evidence>
<reference evidence="3" key="1">
    <citation type="submission" date="2022-10" db="EMBL/GenBank/DDBJ databases">
        <title>Genome assembly of Pristionchus species.</title>
        <authorList>
            <person name="Yoshida K."/>
            <person name="Sommer R.J."/>
        </authorList>
    </citation>
    <scope>NUCLEOTIDE SEQUENCE [LARGE SCALE GENOMIC DNA]</scope>
    <source>
        <strain evidence="3">RS5460</strain>
    </source>
</reference>
<proteinExistence type="predicted"/>
<evidence type="ECO:0000313" key="2">
    <source>
        <dbReference type="EMBL" id="GMR56785.1"/>
    </source>
</evidence>
<comment type="caution">
    <text evidence="2">The sequence shown here is derived from an EMBL/GenBank/DDBJ whole genome shotgun (WGS) entry which is preliminary data.</text>
</comment>
<dbReference type="AlphaFoldDB" id="A0AAN5D6Y7"/>
<keyword evidence="3" id="KW-1185">Reference proteome</keyword>
<dbReference type="Proteomes" id="UP001328107">
    <property type="component" value="Unassembled WGS sequence"/>
</dbReference>
<dbReference type="EMBL" id="BTRK01000006">
    <property type="protein sequence ID" value="GMR56785.1"/>
    <property type="molecule type" value="Genomic_DNA"/>
</dbReference>
<feature type="compositionally biased region" description="Basic and acidic residues" evidence="1">
    <location>
        <begin position="1"/>
        <end position="20"/>
    </location>
</feature>
<name>A0AAN5D6Y7_9BILA</name>
<feature type="compositionally biased region" description="Polar residues" evidence="1">
    <location>
        <begin position="44"/>
        <end position="66"/>
    </location>
</feature>
<gene>
    <name evidence="2" type="ORF">PMAYCL1PPCAC_26980</name>
</gene>
<organism evidence="2 3">
    <name type="scientific">Pristionchus mayeri</name>
    <dbReference type="NCBI Taxonomy" id="1317129"/>
    <lineage>
        <taxon>Eukaryota</taxon>
        <taxon>Metazoa</taxon>
        <taxon>Ecdysozoa</taxon>
        <taxon>Nematoda</taxon>
        <taxon>Chromadorea</taxon>
        <taxon>Rhabditida</taxon>
        <taxon>Rhabditina</taxon>
        <taxon>Diplogasteromorpha</taxon>
        <taxon>Diplogasteroidea</taxon>
        <taxon>Neodiplogasteridae</taxon>
        <taxon>Pristionchus</taxon>
    </lineage>
</organism>
<accession>A0AAN5D6Y7</accession>
<feature type="non-terminal residue" evidence="2">
    <location>
        <position position="1"/>
    </location>
</feature>
<protein>
    <submittedName>
        <fullName evidence="2">Uncharacterized protein</fullName>
    </submittedName>
</protein>
<feature type="region of interest" description="Disordered" evidence="1">
    <location>
        <begin position="1"/>
        <end position="66"/>
    </location>
</feature>
<evidence type="ECO:0000313" key="3">
    <source>
        <dbReference type="Proteomes" id="UP001328107"/>
    </source>
</evidence>